<evidence type="ECO:0000259" key="8">
    <source>
        <dbReference type="Pfam" id="PF00324"/>
    </source>
</evidence>
<evidence type="ECO:0000313" key="9">
    <source>
        <dbReference type="EMBL" id="KAF2647688.1"/>
    </source>
</evidence>
<keyword evidence="6 7" id="KW-0472">Membrane</keyword>
<feature type="transmembrane region" description="Helical" evidence="7">
    <location>
        <begin position="225"/>
        <end position="246"/>
    </location>
</feature>
<accession>A0A6A6SMW6</accession>
<dbReference type="PANTHER" id="PTHR43341">
    <property type="entry name" value="AMINO ACID PERMEASE"/>
    <property type="match status" value="1"/>
</dbReference>
<sequence length="552" mass="60494">MQELKGEGGVAAEVPVESVSSSVGETTQVRYGHDGLKRKLTSRHIQMIAIGSNIGTGLFIGTGSALKAGGPAAVVIAFLTITFALYFMMSSLTEMGIHYPVTGSFVSYATRFVDPALGFALGWQYWGCWIAVFAVEATAFSVILSYWGDQIPIAGAITLFCGITCVINFLPVRVFGEAEFYTSSVKIVSVVGFILVGFVLIGGGGPTGQKYDGSYWKDPGAFAQGFHGMASVFVTAAFACGGTEIVGIIAGESASPRHNFPRATRTIWARIFVFYVVTVIIITILVPYTDPNLLGGTDVNASPFVIAVKRASIRVLPHILNAIILICVMSVGTTSLYASARMLMYLSTQSMAPRFFGKVDRQGRPVPALILTSVVGIGLSYLNVSNTGAQVFGWFSSLSGTAFFIFWLTIFTCNWRWRKAQKAQGIDVLTGEAFSYVQWGYPYTPIIGFILVLFMLICNGYTAIWPLSGSPNATHFFANYLGVPVFIFMWAAWKGWNRTWWLCIKAEDVDLQFERRMLRDHPEEVQILEAYATKTQMGRILSYLYYNKDSSL</sequence>
<keyword evidence="3 7" id="KW-0812">Transmembrane</keyword>
<dbReference type="Gene3D" id="1.20.1740.10">
    <property type="entry name" value="Amino acid/polyamine transporter I"/>
    <property type="match status" value="1"/>
</dbReference>
<evidence type="ECO:0000256" key="6">
    <source>
        <dbReference type="ARBA" id="ARBA00023136"/>
    </source>
</evidence>
<dbReference type="Pfam" id="PF00324">
    <property type="entry name" value="AA_permease"/>
    <property type="match status" value="1"/>
</dbReference>
<reference evidence="9" key="1">
    <citation type="journal article" date="2020" name="Stud. Mycol.">
        <title>101 Dothideomycetes genomes: a test case for predicting lifestyles and emergence of pathogens.</title>
        <authorList>
            <person name="Haridas S."/>
            <person name="Albert R."/>
            <person name="Binder M."/>
            <person name="Bloem J."/>
            <person name="Labutti K."/>
            <person name="Salamov A."/>
            <person name="Andreopoulos B."/>
            <person name="Baker S."/>
            <person name="Barry K."/>
            <person name="Bills G."/>
            <person name="Bluhm B."/>
            <person name="Cannon C."/>
            <person name="Castanera R."/>
            <person name="Culley D."/>
            <person name="Daum C."/>
            <person name="Ezra D."/>
            <person name="Gonzalez J."/>
            <person name="Henrissat B."/>
            <person name="Kuo A."/>
            <person name="Liang C."/>
            <person name="Lipzen A."/>
            <person name="Lutzoni F."/>
            <person name="Magnuson J."/>
            <person name="Mondo S."/>
            <person name="Nolan M."/>
            <person name="Ohm R."/>
            <person name="Pangilinan J."/>
            <person name="Park H.-J."/>
            <person name="Ramirez L."/>
            <person name="Alfaro M."/>
            <person name="Sun H."/>
            <person name="Tritt A."/>
            <person name="Yoshinaga Y."/>
            <person name="Zwiers L.-H."/>
            <person name="Turgeon B."/>
            <person name="Goodwin S."/>
            <person name="Spatafora J."/>
            <person name="Crous P."/>
            <person name="Grigoriev I."/>
        </authorList>
    </citation>
    <scope>NUCLEOTIDE SEQUENCE</scope>
    <source>
        <strain evidence="9">CBS 122681</strain>
    </source>
</reference>
<evidence type="ECO:0000256" key="4">
    <source>
        <dbReference type="ARBA" id="ARBA00022970"/>
    </source>
</evidence>
<dbReference type="FunFam" id="1.20.1740.10:FF:000001">
    <property type="entry name" value="Amino acid permease"/>
    <property type="match status" value="1"/>
</dbReference>
<dbReference type="GO" id="GO:0015171">
    <property type="term" value="F:amino acid transmembrane transporter activity"/>
    <property type="evidence" value="ECO:0007669"/>
    <property type="project" value="TreeGrafter"/>
</dbReference>
<feature type="domain" description="Amino acid permease/ SLC12A" evidence="8">
    <location>
        <begin position="44"/>
        <end position="501"/>
    </location>
</feature>
<gene>
    <name evidence="9" type="ORF">K491DRAFT_685329</name>
</gene>
<evidence type="ECO:0000256" key="2">
    <source>
        <dbReference type="ARBA" id="ARBA00022448"/>
    </source>
</evidence>
<organism evidence="9 10">
    <name type="scientific">Lophiostoma macrostomum CBS 122681</name>
    <dbReference type="NCBI Taxonomy" id="1314788"/>
    <lineage>
        <taxon>Eukaryota</taxon>
        <taxon>Fungi</taxon>
        <taxon>Dikarya</taxon>
        <taxon>Ascomycota</taxon>
        <taxon>Pezizomycotina</taxon>
        <taxon>Dothideomycetes</taxon>
        <taxon>Pleosporomycetidae</taxon>
        <taxon>Pleosporales</taxon>
        <taxon>Lophiostomataceae</taxon>
        <taxon>Lophiostoma</taxon>
    </lineage>
</organism>
<evidence type="ECO:0000256" key="1">
    <source>
        <dbReference type="ARBA" id="ARBA00004141"/>
    </source>
</evidence>
<feature type="transmembrane region" description="Helical" evidence="7">
    <location>
        <begin position="126"/>
        <end position="147"/>
    </location>
</feature>
<feature type="transmembrane region" description="Helical" evidence="7">
    <location>
        <begin position="47"/>
        <end position="66"/>
    </location>
</feature>
<dbReference type="OrthoDB" id="3730260at2759"/>
<dbReference type="PANTHER" id="PTHR43341:SF1">
    <property type="entry name" value="GENERAL AMINO-ACID PERMEASE GAP1"/>
    <property type="match status" value="1"/>
</dbReference>
<dbReference type="Proteomes" id="UP000799324">
    <property type="component" value="Unassembled WGS sequence"/>
</dbReference>
<feature type="transmembrane region" description="Helical" evidence="7">
    <location>
        <begin position="446"/>
        <end position="467"/>
    </location>
</feature>
<feature type="transmembrane region" description="Helical" evidence="7">
    <location>
        <begin position="473"/>
        <end position="493"/>
    </location>
</feature>
<name>A0A6A6SMW6_9PLEO</name>
<protein>
    <submittedName>
        <fullName evidence="9">AAT family amino acid transporter</fullName>
    </submittedName>
</protein>
<feature type="transmembrane region" description="Helical" evidence="7">
    <location>
        <begin position="365"/>
        <end position="382"/>
    </location>
</feature>
<feature type="transmembrane region" description="Helical" evidence="7">
    <location>
        <begin position="394"/>
        <end position="415"/>
    </location>
</feature>
<keyword evidence="2" id="KW-0813">Transport</keyword>
<dbReference type="EMBL" id="MU004592">
    <property type="protein sequence ID" value="KAF2647688.1"/>
    <property type="molecule type" value="Genomic_DNA"/>
</dbReference>
<dbReference type="GO" id="GO:0016020">
    <property type="term" value="C:membrane"/>
    <property type="evidence" value="ECO:0007669"/>
    <property type="project" value="UniProtKB-SubCell"/>
</dbReference>
<keyword evidence="10" id="KW-1185">Reference proteome</keyword>
<dbReference type="InterPro" id="IPR004841">
    <property type="entry name" value="AA-permease/SLC12A_dom"/>
</dbReference>
<evidence type="ECO:0000256" key="5">
    <source>
        <dbReference type="ARBA" id="ARBA00022989"/>
    </source>
</evidence>
<keyword evidence="4" id="KW-0029">Amino-acid transport</keyword>
<comment type="subcellular location">
    <subcellularLocation>
        <location evidence="1">Membrane</location>
        <topology evidence="1">Multi-pass membrane protein</topology>
    </subcellularLocation>
</comment>
<feature type="transmembrane region" description="Helical" evidence="7">
    <location>
        <begin position="72"/>
        <end position="89"/>
    </location>
</feature>
<keyword evidence="5 7" id="KW-1133">Transmembrane helix</keyword>
<proteinExistence type="predicted"/>
<evidence type="ECO:0000256" key="3">
    <source>
        <dbReference type="ARBA" id="ARBA00022692"/>
    </source>
</evidence>
<evidence type="ECO:0000313" key="10">
    <source>
        <dbReference type="Proteomes" id="UP000799324"/>
    </source>
</evidence>
<feature type="transmembrane region" description="Helical" evidence="7">
    <location>
        <begin position="187"/>
        <end position="205"/>
    </location>
</feature>
<feature type="transmembrane region" description="Helical" evidence="7">
    <location>
        <begin position="267"/>
        <end position="288"/>
    </location>
</feature>
<dbReference type="AlphaFoldDB" id="A0A6A6SMW6"/>
<evidence type="ECO:0000256" key="7">
    <source>
        <dbReference type="SAM" id="Phobius"/>
    </source>
</evidence>
<feature type="transmembrane region" description="Helical" evidence="7">
    <location>
        <begin position="319"/>
        <end position="344"/>
    </location>
</feature>
<dbReference type="InterPro" id="IPR050524">
    <property type="entry name" value="APC_YAT"/>
</dbReference>
<dbReference type="PIRSF" id="PIRSF006060">
    <property type="entry name" value="AA_transporter"/>
    <property type="match status" value="1"/>
</dbReference>
<feature type="transmembrane region" description="Helical" evidence="7">
    <location>
        <begin position="153"/>
        <end position="175"/>
    </location>
</feature>